<keyword evidence="4" id="KW-1185">Reference proteome</keyword>
<evidence type="ECO:0000313" key="4">
    <source>
        <dbReference type="Proteomes" id="UP001454036"/>
    </source>
</evidence>
<dbReference type="PANTHER" id="PTHR23024">
    <property type="entry name" value="ARYLACETAMIDE DEACETYLASE"/>
    <property type="match status" value="1"/>
</dbReference>
<dbReference type="InterPro" id="IPR029058">
    <property type="entry name" value="AB_hydrolase_fold"/>
</dbReference>
<dbReference type="PANTHER" id="PTHR23024:SF551">
    <property type="entry name" value="2-HYDROXYISOFLAVANONE DEHYDRATASE-LIKE"/>
    <property type="match status" value="1"/>
</dbReference>
<evidence type="ECO:0000313" key="3">
    <source>
        <dbReference type="EMBL" id="GAA0152740.1"/>
    </source>
</evidence>
<gene>
    <name evidence="3" type="ORF">LIER_11145</name>
</gene>
<dbReference type="InterPro" id="IPR013094">
    <property type="entry name" value="AB_hydrolase_3"/>
</dbReference>
<proteinExistence type="inferred from homology"/>
<evidence type="ECO:0000256" key="1">
    <source>
        <dbReference type="ARBA" id="ARBA00010515"/>
    </source>
</evidence>
<organism evidence="3 4">
    <name type="scientific">Lithospermum erythrorhizon</name>
    <name type="common">Purple gromwell</name>
    <name type="synonym">Lithospermum officinale var. erythrorhizon</name>
    <dbReference type="NCBI Taxonomy" id="34254"/>
    <lineage>
        <taxon>Eukaryota</taxon>
        <taxon>Viridiplantae</taxon>
        <taxon>Streptophyta</taxon>
        <taxon>Embryophyta</taxon>
        <taxon>Tracheophyta</taxon>
        <taxon>Spermatophyta</taxon>
        <taxon>Magnoliopsida</taxon>
        <taxon>eudicotyledons</taxon>
        <taxon>Gunneridae</taxon>
        <taxon>Pentapetalae</taxon>
        <taxon>asterids</taxon>
        <taxon>lamiids</taxon>
        <taxon>Boraginales</taxon>
        <taxon>Boraginaceae</taxon>
        <taxon>Boraginoideae</taxon>
        <taxon>Lithospermeae</taxon>
        <taxon>Lithospermum</taxon>
    </lineage>
</organism>
<sequence>MASEDNELIFAFPEFKVYKNGKFERGPTPTVPACMEDQETGVSSKDVSISSKFSARMYLPKLKSKDEKLRILIYIHGGGYCVGSAFQPEVHRYMNILASQAHCVGVSVEYRLAPEHPMPASYEDSWNAVQWVASHADNKSKIEKEPWLANHGDFSKVFINGDSAGGNIVHAMVMKAGDEKLPGDVKLLGAIYAFPYFWSSEIEEKVKTNDAPTFYYNLWKLVYPSAPGGIDCPLLNPWAKNAPSLTVLGCSKILVVVGSKDPLKVGAVKYLEEVKKSGWKGKTDFLDIEGEDHCFQLVNLDLEKSKIVVKRMVDFIRQ</sequence>
<dbReference type="SUPFAM" id="SSF53474">
    <property type="entry name" value="alpha/beta-Hydrolases"/>
    <property type="match status" value="1"/>
</dbReference>
<dbReference type="EMBL" id="BAABME010002039">
    <property type="protein sequence ID" value="GAA0152740.1"/>
    <property type="molecule type" value="Genomic_DNA"/>
</dbReference>
<dbReference type="AlphaFoldDB" id="A0AAV3PM32"/>
<name>A0AAV3PM32_LITER</name>
<comment type="similarity">
    <text evidence="1">Belongs to the 'GDXG' lipolytic enzyme family.</text>
</comment>
<dbReference type="GO" id="GO:0016787">
    <property type="term" value="F:hydrolase activity"/>
    <property type="evidence" value="ECO:0007669"/>
    <property type="project" value="InterPro"/>
</dbReference>
<dbReference type="Proteomes" id="UP001454036">
    <property type="component" value="Unassembled WGS sequence"/>
</dbReference>
<dbReference type="Pfam" id="PF07859">
    <property type="entry name" value="Abhydrolase_3"/>
    <property type="match status" value="1"/>
</dbReference>
<protein>
    <submittedName>
        <fullName evidence="3">Deacetylase</fullName>
    </submittedName>
</protein>
<comment type="caution">
    <text evidence="3">The sequence shown here is derived from an EMBL/GenBank/DDBJ whole genome shotgun (WGS) entry which is preliminary data.</text>
</comment>
<accession>A0AAV3PM32</accession>
<dbReference type="InterPro" id="IPR050466">
    <property type="entry name" value="Carboxylest/Gibb_receptor"/>
</dbReference>
<feature type="domain" description="Alpha/beta hydrolase fold-3" evidence="2">
    <location>
        <begin position="72"/>
        <end position="296"/>
    </location>
</feature>
<reference evidence="3 4" key="1">
    <citation type="submission" date="2024-01" db="EMBL/GenBank/DDBJ databases">
        <title>The complete chloroplast genome sequence of Lithospermum erythrorhizon: insights into the phylogenetic relationship among Boraginaceae species and the maternal lineages of purple gromwells.</title>
        <authorList>
            <person name="Okada T."/>
            <person name="Watanabe K."/>
        </authorList>
    </citation>
    <scope>NUCLEOTIDE SEQUENCE [LARGE SCALE GENOMIC DNA]</scope>
</reference>
<evidence type="ECO:0000259" key="2">
    <source>
        <dbReference type="Pfam" id="PF07859"/>
    </source>
</evidence>
<dbReference type="Gene3D" id="3.40.50.1820">
    <property type="entry name" value="alpha/beta hydrolase"/>
    <property type="match status" value="1"/>
</dbReference>